<dbReference type="OrthoDB" id="5837142at2759"/>
<dbReference type="SUPFAM" id="SSF50156">
    <property type="entry name" value="PDZ domain-like"/>
    <property type="match status" value="1"/>
</dbReference>
<evidence type="ECO:0000313" key="2">
    <source>
        <dbReference type="Proteomes" id="UP000267096"/>
    </source>
</evidence>
<reference evidence="3" key="1">
    <citation type="submission" date="2017-02" db="UniProtKB">
        <authorList>
            <consortium name="WormBaseParasite"/>
        </authorList>
    </citation>
    <scope>IDENTIFICATION</scope>
</reference>
<dbReference type="EMBL" id="UYRR01022611">
    <property type="protein sequence ID" value="VDK31569.1"/>
    <property type="molecule type" value="Genomic_DNA"/>
</dbReference>
<evidence type="ECO:0000313" key="1">
    <source>
        <dbReference type="EMBL" id="VDK31569.1"/>
    </source>
</evidence>
<evidence type="ECO:0000313" key="3">
    <source>
        <dbReference type="WBParaSite" id="ASIM_0000863401-mRNA-1"/>
    </source>
</evidence>
<name>A0A0M3JLV3_ANISI</name>
<reference evidence="1 2" key="2">
    <citation type="submission" date="2018-11" db="EMBL/GenBank/DDBJ databases">
        <authorList>
            <consortium name="Pathogen Informatics"/>
        </authorList>
    </citation>
    <scope>NUCLEOTIDE SEQUENCE [LARGE SCALE GENOMIC DNA]</scope>
</reference>
<protein>
    <submittedName>
        <fullName evidence="3">PDZ domain-containing protein</fullName>
    </submittedName>
</protein>
<dbReference type="Gene3D" id="2.30.42.10">
    <property type="match status" value="1"/>
</dbReference>
<dbReference type="WBParaSite" id="ASIM_0000863401-mRNA-1">
    <property type="protein sequence ID" value="ASIM_0000863401-mRNA-1"/>
    <property type="gene ID" value="ASIM_0000863401"/>
</dbReference>
<gene>
    <name evidence="1" type="ORF">ASIM_LOCUS8393</name>
</gene>
<dbReference type="Proteomes" id="UP000267096">
    <property type="component" value="Unassembled WGS sequence"/>
</dbReference>
<accession>A0A0M3JLV3</accession>
<dbReference type="AlphaFoldDB" id="A0A0M3JLV3"/>
<keyword evidence="2" id="KW-1185">Reference proteome</keyword>
<dbReference type="InterPro" id="IPR036034">
    <property type="entry name" value="PDZ_sf"/>
</dbReference>
<proteinExistence type="predicted"/>
<organism evidence="3">
    <name type="scientific">Anisakis simplex</name>
    <name type="common">Herring worm</name>
    <dbReference type="NCBI Taxonomy" id="6269"/>
    <lineage>
        <taxon>Eukaryota</taxon>
        <taxon>Metazoa</taxon>
        <taxon>Ecdysozoa</taxon>
        <taxon>Nematoda</taxon>
        <taxon>Chromadorea</taxon>
        <taxon>Rhabditida</taxon>
        <taxon>Spirurina</taxon>
        <taxon>Ascaridomorpha</taxon>
        <taxon>Ascaridoidea</taxon>
        <taxon>Anisakidae</taxon>
        <taxon>Anisakis</taxon>
        <taxon>Anisakis simplex complex</taxon>
    </lineage>
</organism>
<sequence>MLLMRCCTIDSSDRELMSLLRRLESVTKGDEAKEIIFRRAKASDSLGFHLEDEGVVTDVEMYQTAWKSGLRQGSRIVEVFCTN</sequence>